<dbReference type="GO" id="GO:0003824">
    <property type="term" value="F:catalytic activity"/>
    <property type="evidence" value="ECO:0007669"/>
    <property type="project" value="UniProtKB-ARBA"/>
</dbReference>
<feature type="region of interest" description="Disordered" evidence="1">
    <location>
        <begin position="16"/>
        <end position="51"/>
    </location>
</feature>
<dbReference type="Proteomes" id="UP000533017">
    <property type="component" value="Unassembled WGS sequence"/>
</dbReference>
<proteinExistence type="predicted"/>
<evidence type="ECO:0000256" key="1">
    <source>
        <dbReference type="SAM" id="MobiDB-lite"/>
    </source>
</evidence>
<evidence type="ECO:0000313" key="6">
    <source>
        <dbReference type="Proteomes" id="UP000533017"/>
    </source>
</evidence>
<dbReference type="EMBL" id="FOOI01000001">
    <property type="protein sequence ID" value="SFF71094.1"/>
    <property type="molecule type" value="Genomic_DNA"/>
</dbReference>
<evidence type="ECO:0000313" key="5">
    <source>
        <dbReference type="Proteomes" id="UP000199052"/>
    </source>
</evidence>
<dbReference type="Gene3D" id="3.40.50.1820">
    <property type="entry name" value="alpha/beta hydrolase"/>
    <property type="match status" value="1"/>
</dbReference>
<evidence type="ECO:0000313" key="3">
    <source>
        <dbReference type="EMBL" id="NYH84708.1"/>
    </source>
</evidence>
<dbReference type="SUPFAM" id="SSF53474">
    <property type="entry name" value="alpha/beta-Hydrolases"/>
    <property type="match status" value="1"/>
</dbReference>
<dbReference type="AlphaFoldDB" id="A0A1I2KVR6"/>
<reference evidence="3 6" key="2">
    <citation type="submission" date="2020-07" db="EMBL/GenBank/DDBJ databases">
        <title>Sequencing the genomes of 1000 actinobacteria strains.</title>
        <authorList>
            <person name="Klenk H.-P."/>
        </authorList>
    </citation>
    <scope>NUCLEOTIDE SEQUENCE [LARGE SCALE GENOMIC DNA]</scope>
    <source>
        <strain evidence="3 6">DSM 45117</strain>
    </source>
</reference>
<gene>
    <name evidence="3" type="ORF">FHR37_003559</name>
    <name evidence="4" type="ORF">SAMN05421678_101565</name>
</gene>
<dbReference type="EMBL" id="JACBZA010000001">
    <property type="protein sequence ID" value="NYH84708.1"/>
    <property type="molecule type" value="Genomic_DNA"/>
</dbReference>
<evidence type="ECO:0000259" key="2">
    <source>
        <dbReference type="Pfam" id="PF12697"/>
    </source>
</evidence>
<protein>
    <submittedName>
        <fullName evidence="4">Pimeloyl-ACP methyl ester carboxylesterase</fullName>
    </submittedName>
</protein>
<organism evidence="4 5">
    <name type="scientific">Actinopolymorpha cephalotaxi</name>
    <dbReference type="NCBI Taxonomy" id="504797"/>
    <lineage>
        <taxon>Bacteria</taxon>
        <taxon>Bacillati</taxon>
        <taxon>Actinomycetota</taxon>
        <taxon>Actinomycetes</taxon>
        <taxon>Propionibacteriales</taxon>
        <taxon>Actinopolymorphaceae</taxon>
        <taxon>Actinopolymorpha</taxon>
    </lineage>
</organism>
<dbReference type="RefSeq" id="WP_237768552.1">
    <property type="nucleotide sequence ID" value="NZ_FOOI01000001.1"/>
</dbReference>
<evidence type="ECO:0000313" key="4">
    <source>
        <dbReference type="EMBL" id="SFF71094.1"/>
    </source>
</evidence>
<dbReference type="InterPro" id="IPR029058">
    <property type="entry name" value="AB_hydrolase_fold"/>
</dbReference>
<keyword evidence="6" id="KW-1185">Reference proteome</keyword>
<feature type="domain" description="AB hydrolase-1" evidence="2">
    <location>
        <begin position="139"/>
        <end position="396"/>
    </location>
</feature>
<dbReference type="STRING" id="504797.SAMN05421678_101565"/>
<dbReference type="Pfam" id="PF12697">
    <property type="entry name" value="Abhydrolase_6"/>
    <property type="match status" value="1"/>
</dbReference>
<accession>A0A1I2KVR6</accession>
<name>A0A1I2KVR6_9ACTN</name>
<sequence>MAGELNRVGRAVDRAAQAGRLGRPARGSRISQVAKAARAARPGRSDGAGRTDAADRMVELLGSRTGVLGAATGMLAAGAAAGIALERYVVGRRRSADLRDDGPLGIRRGDPTIVKTTDGLELYAEVDEPNPRVADPLTVVFCHGYALNLDCWHFQRSALEGEARLVFYDQRSHGRSGRSPSDLCNVDQLGKDLGEVLAALAPEGPIVLVGHSMGGMSVLALADQHPEIFAERVVGVALLASSAGGLDSVTLGVPGPVGRLVHRLTPAAVAAMSRAPGLIERGRKAGSDVAYFLTKHYSFGSRVSRARVEFVAEMLAGTPIEVVADFYPGFAQHDKFHALEALHGVETLVIGGREDLITPVEHSREIAERHPAAEYIELSDSGHMFLIEHPDVVNAALLDLLGRAATAAGSMTERPVDETG</sequence>
<dbReference type="InterPro" id="IPR000073">
    <property type="entry name" value="AB_hydrolase_1"/>
</dbReference>
<dbReference type="Proteomes" id="UP000199052">
    <property type="component" value="Unassembled WGS sequence"/>
</dbReference>
<dbReference type="InterPro" id="IPR050266">
    <property type="entry name" value="AB_hydrolase_sf"/>
</dbReference>
<reference evidence="4 5" key="1">
    <citation type="submission" date="2016-10" db="EMBL/GenBank/DDBJ databases">
        <authorList>
            <person name="de Groot N.N."/>
        </authorList>
    </citation>
    <scope>NUCLEOTIDE SEQUENCE [LARGE SCALE GENOMIC DNA]</scope>
    <source>
        <strain evidence="4 5">CPCC 202808</strain>
    </source>
</reference>
<dbReference type="PANTHER" id="PTHR43798">
    <property type="entry name" value="MONOACYLGLYCEROL LIPASE"/>
    <property type="match status" value="1"/>
</dbReference>